<comment type="caution">
    <text evidence="2">The sequence shown here is derived from an EMBL/GenBank/DDBJ whole genome shotgun (WGS) entry which is preliminary data.</text>
</comment>
<reference evidence="2" key="1">
    <citation type="submission" date="2021-02" db="EMBL/GenBank/DDBJ databases">
        <authorList>
            <person name="Nowell W R."/>
        </authorList>
    </citation>
    <scope>NUCLEOTIDE SEQUENCE</scope>
</reference>
<keyword evidence="3" id="KW-1185">Reference proteome</keyword>
<feature type="non-terminal residue" evidence="2">
    <location>
        <position position="1"/>
    </location>
</feature>
<dbReference type="EMBL" id="CAJNOR010013579">
    <property type="protein sequence ID" value="CAF1674069.1"/>
    <property type="molecule type" value="Genomic_DNA"/>
</dbReference>
<dbReference type="Proteomes" id="UP000663828">
    <property type="component" value="Unassembled WGS sequence"/>
</dbReference>
<gene>
    <name evidence="2" type="ORF">XAT740_LOCUS59242</name>
</gene>
<feature type="compositionally biased region" description="Basic and acidic residues" evidence="1">
    <location>
        <begin position="21"/>
        <end position="32"/>
    </location>
</feature>
<feature type="region of interest" description="Disordered" evidence="1">
    <location>
        <begin position="21"/>
        <end position="43"/>
    </location>
</feature>
<evidence type="ECO:0000313" key="2">
    <source>
        <dbReference type="EMBL" id="CAF1674069.1"/>
    </source>
</evidence>
<organism evidence="2 3">
    <name type="scientific">Adineta ricciae</name>
    <name type="common">Rotifer</name>
    <dbReference type="NCBI Taxonomy" id="249248"/>
    <lineage>
        <taxon>Eukaryota</taxon>
        <taxon>Metazoa</taxon>
        <taxon>Spiralia</taxon>
        <taxon>Gnathifera</taxon>
        <taxon>Rotifera</taxon>
        <taxon>Eurotatoria</taxon>
        <taxon>Bdelloidea</taxon>
        <taxon>Adinetida</taxon>
        <taxon>Adinetidae</taxon>
        <taxon>Adineta</taxon>
    </lineage>
</organism>
<accession>A0A816GE37</accession>
<dbReference type="AlphaFoldDB" id="A0A816GE37"/>
<name>A0A816GE37_ADIRI</name>
<proteinExistence type="predicted"/>
<sequence length="71" mass="7858">MKIDIQGGGVFGTILVNGREENQNSNRHHEWEGTVQKGNDSATNPGIMIEFHFNAWRGMMLGDVSLIGDDN</sequence>
<protein>
    <submittedName>
        <fullName evidence="2">Uncharacterized protein</fullName>
    </submittedName>
</protein>
<evidence type="ECO:0000313" key="3">
    <source>
        <dbReference type="Proteomes" id="UP000663828"/>
    </source>
</evidence>
<evidence type="ECO:0000256" key="1">
    <source>
        <dbReference type="SAM" id="MobiDB-lite"/>
    </source>
</evidence>